<dbReference type="AlphaFoldDB" id="A0A6N4SM70"/>
<dbReference type="Proteomes" id="UP000001822">
    <property type="component" value="Chromosome"/>
</dbReference>
<dbReference type="EMBL" id="CP000383">
    <property type="protein sequence ID" value="ABG57341.1"/>
    <property type="molecule type" value="Genomic_DNA"/>
</dbReference>
<name>A0A6N4SM70_CYTH3</name>
<keyword evidence="3" id="KW-1185">Reference proteome</keyword>
<dbReference type="PROSITE" id="PS51257">
    <property type="entry name" value="PROKAR_LIPOPROTEIN"/>
    <property type="match status" value="1"/>
</dbReference>
<evidence type="ECO:0000313" key="2">
    <source>
        <dbReference type="EMBL" id="ABG57341.1"/>
    </source>
</evidence>
<accession>A0A6N4SM70</accession>
<proteinExistence type="predicted"/>
<protein>
    <recommendedName>
        <fullName evidence="4">Lipoprotein</fullName>
    </recommendedName>
</protein>
<feature type="chain" id="PRO_5026947256" description="Lipoprotein" evidence="1">
    <location>
        <begin position="22"/>
        <end position="170"/>
    </location>
</feature>
<evidence type="ECO:0000313" key="3">
    <source>
        <dbReference type="Proteomes" id="UP000001822"/>
    </source>
</evidence>
<organism evidence="2 3">
    <name type="scientific">Cytophaga hutchinsonii (strain ATCC 33406 / DSM 1761 / CIP 103989 / NBRC 15051 / NCIMB 9469 / D465)</name>
    <dbReference type="NCBI Taxonomy" id="269798"/>
    <lineage>
        <taxon>Bacteria</taxon>
        <taxon>Pseudomonadati</taxon>
        <taxon>Bacteroidota</taxon>
        <taxon>Cytophagia</taxon>
        <taxon>Cytophagales</taxon>
        <taxon>Cytophagaceae</taxon>
        <taxon>Cytophaga</taxon>
    </lineage>
</organism>
<evidence type="ECO:0000256" key="1">
    <source>
        <dbReference type="SAM" id="SignalP"/>
    </source>
</evidence>
<reference evidence="2 3" key="1">
    <citation type="journal article" date="2007" name="Appl. Environ. Microbiol.">
        <title>Genome sequence of the cellulolytic gliding bacterium Cytophaga hutchinsonii.</title>
        <authorList>
            <person name="Xie G."/>
            <person name="Bruce D.C."/>
            <person name="Challacombe J.F."/>
            <person name="Chertkov O."/>
            <person name="Detter J.C."/>
            <person name="Gilna P."/>
            <person name="Han C.S."/>
            <person name="Lucas S."/>
            <person name="Misra M."/>
            <person name="Myers G.L."/>
            <person name="Richardson P."/>
            <person name="Tapia R."/>
            <person name="Thayer N."/>
            <person name="Thompson L.S."/>
            <person name="Brettin T.S."/>
            <person name="Henrissat B."/>
            <person name="Wilson D.B."/>
            <person name="McBride M.J."/>
        </authorList>
    </citation>
    <scope>NUCLEOTIDE SEQUENCE [LARGE SCALE GENOMIC DNA]</scope>
    <source>
        <strain evidence="3">ATCC 33406 / DSM 1761 / CIP 103989 / NBRC 15051 / NCIMB 9469 / D465</strain>
    </source>
</reference>
<dbReference type="KEGG" id="chu:CHU_0047"/>
<gene>
    <name evidence="2" type="ordered locus">CHU_0047</name>
</gene>
<keyword evidence="1" id="KW-0732">Signal</keyword>
<evidence type="ECO:0008006" key="4">
    <source>
        <dbReference type="Google" id="ProtNLM"/>
    </source>
</evidence>
<feature type="signal peptide" evidence="1">
    <location>
        <begin position="1"/>
        <end position="21"/>
    </location>
</feature>
<sequence length="170" mass="18400">MFMHRITLVLLLMLLTFSCKKKEDPQPSTPSGTGGTGGTTTTKTIQFYQAYIPSGTNGKVNYFFFAKDPDALVAHGTLNGSVRPSNSTSACYDPASYTVMSNLIYGSRYHYQIKSGNAASSTVIIDGYFTISAAGTVTLEQVQPTSGPRMVYEECGATKGSFTVYCQYKN</sequence>